<dbReference type="InterPro" id="IPR013217">
    <property type="entry name" value="Methyltransf_12"/>
</dbReference>
<dbReference type="PANTHER" id="PTHR43861:SF1">
    <property type="entry name" value="TRANS-ACONITATE 2-METHYLTRANSFERASE"/>
    <property type="match status" value="1"/>
</dbReference>
<organism evidence="2 3">
    <name type="scientific">Cardiocondyla obscurior</name>
    <dbReference type="NCBI Taxonomy" id="286306"/>
    <lineage>
        <taxon>Eukaryota</taxon>
        <taxon>Metazoa</taxon>
        <taxon>Ecdysozoa</taxon>
        <taxon>Arthropoda</taxon>
        <taxon>Hexapoda</taxon>
        <taxon>Insecta</taxon>
        <taxon>Pterygota</taxon>
        <taxon>Neoptera</taxon>
        <taxon>Endopterygota</taxon>
        <taxon>Hymenoptera</taxon>
        <taxon>Apocrita</taxon>
        <taxon>Aculeata</taxon>
        <taxon>Formicoidea</taxon>
        <taxon>Formicidae</taxon>
        <taxon>Myrmicinae</taxon>
        <taxon>Cardiocondyla</taxon>
    </lineage>
</organism>
<dbReference type="CDD" id="cd02440">
    <property type="entry name" value="AdoMet_MTases"/>
    <property type="match status" value="1"/>
</dbReference>
<sequence length="328" mass="37790">MYETPNINTKDEVKKSVVEKRVQRAVAATSISYQHRDSPLKLNETIDKIVMEVENYMGGGSDMQHRDALDVVQEFSYELSKMSGKCLDIGSGPGDITKDMLLPMLGENAEIVGADVSQAMVNYARKNYCDSKRLSYMVLNIETSELPADQIGKYDNALSFYCLHWCNDLRRAFENIYKLLRPNGKALTMFIGRHGGFNAYTELQQVPKYRSYLQDAHLYVPYFQRRLCTDIRGSLREMLADIGFEILHCSTREKSYKYSQQSLKDHILAINPFLKRIPEDMKSDFINHLVYKVINKNALIPFKKNVNDHVILRYDLLIAYVQKPLLTV</sequence>
<name>A0AAW2F046_9HYME</name>
<evidence type="ECO:0000313" key="2">
    <source>
        <dbReference type="EMBL" id="KAL0109378.1"/>
    </source>
</evidence>
<dbReference type="Proteomes" id="UP001430953">
    <property type="component" value="Unassembled WGS sequence"/>
</dbReference>
<dbReference type="PANTHER" id="PTHR43861">
    <property type="entry name" value="TRANS-ACONITATE 2-METHYLTRANSFERASE-RELATED"/>
    <property type="match status" value="1"/>
</dbReference>
<protein>
    <recommendedName>
        <fullName evidence="1">Methyltransferase type 12 domain-containing protein</fullName>
    </recommendedName>
</protein>
<dbReference type="AlphaFoldDB" id="A0AAW2F046"/>
<evidence type="ECO:0000259" key="1">
    <source>
        <dbReference type="Pfam" id="PF08242"/>
    </source>
</evidence>
<keyword evidence="3" id="KW-1185">Reference proteome</keyword>
<comment type="caution">
    <text evidence="2">The sequence shown here is derived from an EMBL/GenBank/DDBJ whole genome shotgun (WGS) entry which is preliminary data.</text>
</comment>
<evidence type="ECO:0000313" key="3">
    <source>
        <dbReference type="Proteomes" id="UP001430953"/>
    </source>
</evidence>
<gene>
    <name evidence="2" type="ORF">PUN28_014452</name>
</gene>
<dbReference type="EMBL" id="JADYXP020000015">
    <property type="protein sequence ID" value="KAL0109378.1"/>
    <property type="molecule type" value="Genomic_DNA"/>
</dbReference>
<dbReference type="Pfam" id="PF08242">
    <property type="entry name" value="Methyltransf_12"/>
    <property type="match status" value="1"/>
</dbReference>
<dbReference type="SUPFAM" id="SSF53335">
    <property type="entry name" value="S-adenosyl-L-methionine-dependent methyltransferases"/>
    <property type="match status" value="1"/>
</dbReference>
<proteinExistence type="predicted"/>
<dbReference type="InterPro" id="IPR029063">
    <property type="entry name" value="SAM-dependent_MTases_sf"/>
</dbReference>
<dbReference type="Gene3D" id="3.40.50.150">
    <property type="entry name" value="Vaccinia Virus protein VP39"/>
    <property type="match status" value="1"/>
</dbReference>
<feature type="domain" description="Methyltransferase type 12" evidence="1">
    <location>
        <begin position="87"/>
        <end position="185"/>
    </location>
</feature>
<reference evidence="2 3" key="1">
    <citation type="submission" date="2023-03" db="EMBL/GenBank/DDBJ databases">
        <title>High recombination rates correlate with genetic variation in Cardiocondyla obscurior ants.</title>
        <authorList>
            <person name="Errbii M."/>
        </authorList>
    </citation>
    <scope>NUCLEOTIDE SEQUENCE [LARGE SCALE GENOMIC DNA]</scope>
    <source>
        <strain evidence="2">Alpha-2009</strain>
        <tissue evidence="2">Whole body</tissue>
    </source>
</reference>
<accession>A0AAW2F046</accession>